<evidence type="ECO:0000256" key="3">
    <source>
        <dbReference type="ARBA" id="ARBA00023054"/>
    </source>
</evidence>
<dbReference type="PANTHER" id="PTHR23405:SF5">
    <property type="entry name" value="THO COMPLEX SUBUNIT 7 HOMOLOG"/>
    <property type="match status" value="1"/>
</dbReference>
<dbReference type="RefSeq" id="XP_018331396.1">
    <property type="nucleotide sequence ID" value="XM_018475894.1"/>
</dbReference>
<gene>
    <name evidence="8" type="primary">LOC108741192</name>
</gene>
<dbReference type="GO" id="GO:0006406">
    <property type="term" value="P:mRNA export from nucleus"/>
    <property type="evidence" value="ECO:0007669"/>
    <property type="project" value="TreeGrafter"/>
</dbReference>
<sequence>MSDEEVIRRRLLIDGDGTGDDRRLNVFLKTIIKWANSIDESPTELQLLYDRLLAQLSQCEFAVKRSQRLAITNSKQLENYKELQCKLEELIKDVKETIEHSKNNLMQAKILKQNRMTYDLLAQNIKQQPARKETNKRLEELKIELGQLHENSKSLENKLDMRRKQFHVLVSSAHQLKEMLEESAAEDSANNSLDDITNSPGPEPMSE</sequence>
<feature type="coiled-coil region" evidence="5">
    <location>
        <begin position="73"/>
        <end position="158"/>
    </location>
</feature>
<evidence type="ECO:0000313" key="8">
    <source>
        <dbReference type="RefSeq" id="XP_018331396.1"/>
    </source>
</evidence>
<dbReference type="STRING" id="224129.A0A1W4X5M0"/>
<keyword evidence="4" id="KW-0539">Nucleus</keyword>
<dbReference type="PANTHER" id="PTHR23405">
    <property type="entry name" value="MAINTENANCE OF KILLER 16 MAK16 PROTEIN-RELATED"/>
    <property type="match status" value="1"/>
</dbReference>
<dbReference type="GeneID" id="108741192"/>
<dbReference type="AlphaFoldDB" id="A0A1W4X5M0"/>
<dbReference type="Proteomes" id="UP000192223">
    <property type="component" value="Unplaced"/>
</dbReference>
<reference evidence="8" key="1">
    <citation type="submission" date="2025-08" db="UniProtKB">
        <authorList>
            <consortium name="RefSeq"/>
        </authorList>
    </citation>
    <scope>IDENTIFICATION</scope>
    <source>
        <tissue evidence="8">Entire body</tissue>
    </source>
</reference>
<dbReference type="OrthoDB" id="205166at2759"/>
<evidence type="ECO:0000256" key="5">
    <source>
        <dbReference type="SAM" id="Coils"/>
    </source>
</evidence>
<evidence type="ECO:0000256" key="4">
    <source>
        <dbReference type="ARBA" id="ARBA00023242"/>
    </source>
</evidence>
<dbReference type="KEGG" id="apln:108741192"/>
<keyword evidence="3 5" id="KW-0175">Coiled coil</keyword>
<comment type="subcellular location">
    <subcellularLocation>
        <location evidence="1">Nucleus</location>
    </subcellularLocation>
</comment>
<organism evidence="7 8">
    <name type="scientific">Agrilus planipennis</name>
    <name type="common">Emerald ash borer</name>
    <name type="synonym">Agrilus marcopoli</name>
    <dbReference type="NCBI Taxonomy" id="224129"/>
    <lineage>
        <taxon>Eukaryota</taxon>
        <taxon>Metazoa</taxon>
        <taxon>Ecdysozoa</taxon>
        <taxon>Arthropoda</taxon>
        <taxon>Hexapoda</taxon>
        <taxon>Insecta</taxon>
        <taxon>Pterygota</taxon>
        <taxon>Neoptera</taxon>
        <taxon>Endopterygota</taxon>
        <taxon>Coleoptera</taxon>
        <taxon>Polyphaga</taxon>
        <taxon>Elateriformia</taxon>
        <taxon>Buprestoidea</taxon>
        <taxon>Buprestidae</taxon>
        <taxon>Agrilinae</taxon>
        <taxon>Agrilus</taxon>
    </lineage>
</organism>
<comment type="similarity">
    <text evidence="2">Belongs to the THOC7 family.</text>
</comment>
<protein>
    <submittedName>
        <fullName evidence="8">THO complex subunit 7 homolog</fullName>
    </submittedName>
</protein>
<evidence type="ECO:0000256" key="2">
    <source>
        <dbReference type="ARBA" id="ARBA00006482"/>
    </source>
</evidence>
<evidence type="ECO:0000256" key="1">
    <source>
        <dbReference type="ARBA" id="ARBA00004123"/>
    </source>
</evidence>
<accession>A0A1W4X5M0</accession>
<feature type="region of interest" description="Disordered" evidence="6">
    <location>
        <begin position="179"/>
        <end position="207"/>
    </location>
</feature>
<evidence type="ECO:0000256" key="6">
    <source>
        <dbReference type="SAM" id="MobiDB-lite"/>
    </source>
</evidence>
<dbReference type="InParanoid" id="A0A1W4X5M0"/>
<dbReference type="Pfam" id="PF05615">
    <property type="entry name" value="THOC7"/>
    <property type="match status" value="1"/>
</dbReference>
<keyword evidence="7" id="KW-1185">Reference proteome</keyword>
<feature type="compositionally biased region" description="Polar residues" evidence="6">
    <location>
        <begin position="188"/>
        <end position="200"/>
    </location>
</feature>
<dbReference type="InterPro" id="IPR008501">
    <property type="entry name" value="THOC7/Mft1"/>
</dbReference>
<dbReference type="CTD" id="80145"/>
<name>A0A1W4X5M0_AGRPL</name>
<dbReference type="FunCoup" id="A0A1W4X5M0">
    <property type="interactions" value="1265"/>
</dbReference>
<dbReference type="GO" id="GO:0006397">
    <property type="term" value="P:mRNA processing"/>
    <property type="evidence" value="ECO:0007669"/>
    <property type="project" value="InterPro"/>
</dbReference>
<evidence type="ECO:0000313" key="7">
    <source>
        <dbReference type="Proteomes" id="UP000192223"/>
    </source>
</evidence>
<proteinExistence type="inferred from homology"/>
<dbReference type="GO" id="GO:0000445">
    <property type="term" value="C:THO complex part of transcription export complex"/>
    <property type="evidence" value="ECO:0007669"/>
    <property type="project" value="InterPro"/>
</dbReference>